<dbReference type="PANTHER" id="PTHR24559:SF444">
    <property type="entry name" value="REVERSE TRANSCRIPTASE DOMAIN-CONTAINING PROTEIN"/>
    <property type="match status" value="1"/>
</dbReference>
<evidence type="ECO:0000313" key="2">
    <source>
        <dbReference type="EMBL" id="KAG2213631.1"/>
    </source>
</evidence>
<dbReference type="AlphaFoldDB" id="A0A8H7RPT5"/>
<evidence type="ECO:0008006" key="4">
    <source>
        <dbReference type="Google" id="ProtNLM"/>
    </source>
</evidence>
<evidence type="ECO:0000313" key="3">
    <source>
        <dbReference type="Proteomes" id="UP000646827"/>
    </source>
</evidence>
<dbReference type="PANTHER" id="PTHR24559">
    <property type="entry name" value="TRANSPOSON TY3-I GAG-POL POLYPROTEIN"/>
    <property type="match status" value="1"/>
</dbReference>
<gene>
    <name evidence="2" type="ORF">INT45_009324</name>
</gene>
<reference evidence="2 3" key="1">
    <citation type="submission" date="2020-12" db="EMBL/GenBank/DDBJ databases">
        <title>Metabolic potential, ecology and presence of endohyphal bacteria is reflected in genomic diversity of Mucoromycotina.</title>
        <authorList>
            <person name="Muszewska A."/>
            <person name="Okrasinska A."/>
            <person name="Steczkiewicz K."/>
            <person name="Drgas O."/>
            <person name="Orlowska M."/>
            <person name="Perlinska-Lenart U."/>
            <person name="Aleksandrzak-Piekarczyk T."/>
            <person name="Szatraj K."/>
            <person name="Zielenkiewicz U."/>
            <person name="Pilsyk S."/>
            <person name="Malc E."/>
            <person name="Mieczkowski P."/>
            <person name="Kruszewska J.S."/>
            <person name="Biernat P."/>
            <person name="Pawlowska J."/>
        </authorList>
    </citation>
    <scope>NUCLEOTIDE SEQUENCE [LARGE SCALE GENOMIC DNA]</scope>
    <source>
        <strain evidence="2 3">CBS 142.35</strain>
    </source>
</reference>
<sequence>MTIQHDDARSIPITYEKSLDSNLPWFSLTPNKVFPPSDKESSSRSEPPSTNDKTTSGYSSEGDDEGSASDKSWENDDLLFPIIEDIQPLEFIKDKNNILIKSQLRTTIPNANYRTFDIPRSPHLNNTDTYILEPNINLPKHISIYGGILHPSDKTYRVSILNITTVTDHNIEINEQLGEMIPITTNDQGYEFVETSIQYDRPPPHHQPLTKSQLEQIDIGELNQESKSEFIALIEQHDINMGNHPPIHHRPYRMSLIELEFLEKELDRFCKMGIIRPSSSPWVSPILLVKKSTPSSTTANKPPVTQNLRLIVDFRKLNALQPF</sequence>
<dbReference type="Gene3D" id="3.10.10.10">
    <property type="entry name" value="HIV Type 1 Reverse Transcriptase, subunit A, domain 1"/>
    <property type="match status" value="1"/>
</dbReference>
<dbReference type="OrthoDB" id="2438556at2759"/>
<dbReference type="Proteomes" id="UP000646827">
    <property type="component" value="Unassembled WGS sequence"/>
</dbReference>
<comment type="caution">
    <text evidence="2">The sequence shown here is derived from an EMBL/GenBank/DDBJ whole genome shotgun (WGS) entry which is preliminary data.</text>
</comment>
<accession>A0A8H7RPT5</accession>
<proteinExistence type="predicted"/>
<organism evidence="2 3">
    <name type="scientific">Circinella minor</name>
    <dbReference type="NCBI Taxonomy" id="1195481"/>
    <lineage>
        <taxon>Eukaryota</taxon>
        <taxon>Fungi</taxon>
        <taxon>Fungi incertae sedis</taxon>
        <taxon>Mucoromycota</taxon>
        <taxon>Mucoromycotina</taxon>
        <taxon>Mucoromycetes</taxon>
        <taxon>Mucorales</taxon>
        <taxon>Lichtheimiaceae</taxon>
        <taxon>Circinella</taxon>
    </lineage>
</organism>
<dbReference type="SUPFAM" id="SSF56672">
    <property type="entry name" value="DNA/RNA polymerases"/>
    <property type="match status" value="1"/>
</dbReference>
<dbReference type="EMBL" id="JAEPRB010000672">
    <property type="protein sequence ID" value="KAG2213631.1"/>
    <property type="molecule type" value="Genomic_DNA"/>
</dbReference>
<evidence type="ECO:0000256" key="1">
    <source>
        <dbReference type="SAM" id="MobiDB-lite"/>
    </source>
</evidence>
<feature type="compositionally biased region" description="Polar residues" evidence="1">
    <location>
        <begin position="44"/>
        <end position="55"/>
    </location>
</feature>
<keyword evidence="3" id="KW-1185">Reference proteome</keyword>
<feature type="region of interest" description="Disordered" evidence="1">
    <location>
        <begin position="22"/>
        <end position="71"/>
    </location>
</feature>
<dbReference type="InterPro" id="IPR053134">
    <property type="entry name" value="RNA-dir_DNA_polymerase"/>
</dbReference>
<dbReference type="InterPro" id="IPR043502">
    <property type="entry name" value="DNA/RNA_pol_sf"/>
</dbReference>
<name>A0A8H7RPT5_9FUNG</name>
<protein>
    <recommendedName>
        <fullName evidence="4">Reverse transcriptase domain-containing protein</fullName>
    </recommendedName>
</protein>